<dbReference type="InterPro" id="IPR009075">
    <property type="entry name" value="AcylCo_DH/oxidase_C"/>
</dbReference>
<dbReference type="GO" id="GO:0050660">
    <property type="term" value="F:flavin adenine dinucleotide binding"/>
    <property type="evidence" value="ECO:0007669"/>
    <property type="project" value="InterPro"/>
</dbReference>
<dbReference type="AlphaFoldDB" id="A0A6J4LPZ1"/>
<dbReference type="EC" id="1.3.99.2" evidence="8"/>
<dbReference type="InterPro" id="IPR009100">
    <property type="entry name" value="AcylCoA_DH/oxidase_NM_dom_sf"/>
</dbReference>
<sequence>MFFQLTDEQRALQDAVRSYLRDRFGPPQVRDLYEHPETDGVPGPLWQALGEQGWLAVLVPEEHDGIGLGLLDASVLARAFGAGTVPGPWLGTVLLGEAVRLAGSKEQQAELLPGLAAGELKGAVALLKQGASATPGGAPATASDGALTGRLDLVEYAAVADQLLVAATGEQGPALYLVDPAGAGVTITPLEALDRTVRLATVELDGAAGVPLENSTPEIVQDLLDAAAVLVANDLVGIARKALTDTVEYDKTRVQFGKPVGSFQAIKHDLADLHIAITFAEHAATYAAHAADVGAADRRLAASIAKAKASDAADAAVSAMIQYHGGIGYTWEHDTHFYFKRSKRLEGAYGDAAQHRERIAQLAIDAGRHDEELSGITPGGSAGVQGTGVAAGSAVSAAGSAVAGAAAL</sequence>
<evidence type="ECO:0000256" key="3">
    <source>
        <dbReference type="ARBA" id="ARBA00022630"/>
    </source>
</evidence>
<dbReference type="PANTHER" id="PTHR43884">
    <property type="entry name" value="ACYL-COA DEHYDROGENASE"/>
    <property type="match status" value="1"/>
</dbReference>
<evidence type="ECO:0000313" key="8">
    <source>
        <dbReference type="EMBL" id="CAA9339173.1"/>
    </source>
</evidence>
<name>A0A6J4LPZ1_9ACTN</name>
<gene>
    <name evidence="8" type="ORF">AVDCRST_MAG16-1734</name>
</gene>
<reference evidence="8" key="1">
    <citation type="submission" date="2020-02" db="EMBL/GenBank/DDBJ databases">
        <authorList>
            <person name="Meier V. D."/>
        </authorList>
    </citation>
    <scope>NUCLEOTIDE SEQUENCE</scope>
    <source>
        <strain evidence="8">AVDCRST_MAG16</strain>
    </source>
</reference>
<comment type="similarity">
    <text evidence="2">Belongs to the acyl-CoA dehydrogenase family.</text>
</comment>
<evidence type="ECO:0000259" key="6">
    <source>
        <dbReference type="Pfam" id="PF00441"/>
    </source>
</evidence>
<dbReference type="PANTHER" id="PTHR43884:SF20">
    <property type="entry name" value="ACYL-COA DEHYDROGENASE FADE28"/>
    <property type="match status" value="1"/>
</dbReference>
<evidence type="ECO:0000256" key="2">
    <source>
        <dbReference type="ARBA" id="ARBA00009347"/>
    </source>
</evidence>
<accession>A0A6J4LPZ1</accession>
<dbReference type="InterPro" id="IPR013786">
    <property type="entry name" value="AcylCoA_DH/ox_N"/>
</dbReference>
<comment type="cofactor">
    <cofactor evidence="1">
        <name>FAD</name>
        <dbReference type="ChEBI" id="CHEBI:57692"/>
    </cofactor>
</comment>
<evidence type="ECO:0000259" key="7">
    <source>
        <dbReference type="Pfam" id="PF02771"/>
    </source>
</evidence>
<dbReference type="InterPro" id="IPR046373">
    <property type="entry name" value="Acyl-CoA_Oxase/DH_mid-dom_sf"/>
</dbReference>
<dbReference type="Gene3D" id="1.20.140.10">
    <property type="entry name" value="Butyryl-CoA Dehydrogenase, subunit A, domain 3"/>
    <property type="match status" value="1"/>
</dbReference>
<dbReference type="InterPro" id="IPR036250">
    <property type="entry name" value="AcylCo_DH-like_C"/>
</dbReference>
<dbReference type="SUPFAM" id="SSF47203">
    <property type="entry name" value="Acyl-CoA dehydrogenase C-terminal domain-like"/>
    <property type="match status" value="1"/>
</dbReference>
<feature type="domain" description="Acyl-CoA dehydrogenase/oxidase N-terminal" evidence="7">
    <location>
        <begin position="6"/>
        <end position="119"/>
    </location>
</feature>
<keyword evidence="3" id="KW-0285">Flavoprotein</keyword>
<dbReference type="EMBL" id="CADCUE010000150">
    <property type="protein sequence ID" value="CAA9339173.1"/>
    <property type="molecule type" value="Genomic_DNA"/>
</dbReference>
<organism evidence="8">
    <name type="scientific">uncultured Frankineae bacterium</name>
    <dbReference type="NCBI Taxonomy" id="437475"/>
    <lineage>
        <taxon>Bacteria</taxon>
        <taxon>Bacillati</taxon>
        <taxon>Actinomycetota</taxon>
        <taxon>Actinomycetes</taxon>
        <taxon>Frankiales</taxon>
        <taxon>environmental samples</taxon>
    </lineage>
</organism>
<proteinExistence type="inferred from homology"/>
<dbReference type="GO" id="GO:0003995">
    <property type="term" value="F:acyl-CoA dehydrogenase activity"/>
    <property type="evidence" value="ECO:0007669"/>
    <property type="project" value="TreeGrafter"/>
</dbReference>
<dbReference type="SUPFAM" id="SSF56645">
    <property type="entry name" value="Acyl-CoA dehydrogenase NM domain-like"/>
    <property type="match status" value="1"/>
</dbReference>
<evidence type="ECO:0000256" key="1">
    <source>
        <dbReference type="ARBA" id="ARBA00001974"/>
    </source>
</evidence>
<dbReference type="Pfam" id="PF02771">
    <property type="entry name" value="Acyl-CoA_dh_N"/>
    <property type="match status" value="1"/>
</dbReference>
<feature type="domain" description="Acyl-CoA dehydrogenase/oxidase C-terminal" evidence="6">
    <location>
        <begin position="220"/>
        <end position="361"/>
    </location>
</feature>
<protein>
    <submittedName>
        <fullName evidence="8">Butyryl-CoA dehydrogenase</fullName>
        <ecNumber evidence="8">1.3.99.2</ecNumber>
    </submittedName>
</protein>
<evidence type="ECO:0000256" key="4">
    <source>
        <dbReference type="ARBA" id="ARBA00022827"/>
    </source>
</evidence>
<keyword evidence="4" id="KW-0274">FAD</keyword>
<dbReference type="Pfam" id="PF00441">
    <property type="entry name" value="Acyl-CoA_dh_1"/>
    <property type="match status" value="1"/>
</dbReference>
<dbReference type="Gene3D" id="2.40.110.10">
    <property type="entry name" value="Butyryl-CoA Dehydrogenase, subunit A, domain 2"/>
    <property type="match status" value="1"/>
</dbReference>
<evidence type="ECO:0000256" key="5">
    <source>
        <dbReference type="ARBA" id="ARBA00023002"/>
    </source>
</evidence>
<keyword evidence="5 8" id="KW-0560">Oxidoreductase</keyword>
<dbReference type="Gene3D" id="1.10.540.10">
    <property type="entry name" value="Acyl-CoA dehydrogenase/oxidase, N-terminal domain"/>
    <property type="match status" value="1"/>
</dbReference>
<dbReference type="InterPro" id="IPR037069">
    <property type="entry name" value="AcylCoA_DH/ox_N_sf"/>
</dbReference>